<accession>R7W721</accession>
<evidence type="ECO:0000313" key="1">
    <source>
        <dbReference type="EnsemblPlants" id="EMT12839"/>
    </source>
</evidence>
<reference evidence="1" key="1">
    <citation type="submission" date="2015-06" db="UniProtKB">
        <authorList>
            <consortium name="EnsemblPlants"/>
        </authorList>
    </citation>
    <scope>IDENTIFICATION</scope>
</reference>
<organism evidence="1">
    <name type="scientific">Aegilops tauschii</name>
    <name type="common">Tausch's goatgrass</name>
    <name type="synonym">Aegilops squarrosa</name>
    <dbReference type="NCBI Taxonomy" id="37682"/>
    <lineage>
        <taxon>Eukaryota</taxon>
        <taxon>Viridiplantae</taxon>
        <taxon>Streptophyta</taxon>
        <taxon>Embryophyta</taxon>
        <taxon>Tracheophyta</taxon>
        <taxon>Spermatophyta</taxon>
        <taxon>Magnoliopsida</taxon>
        <taxon>Liliopsida</taxon>
        <taxon>Poales</taxon>
        <taxon>Poaceae</taxon>
        <taxon>BOP clade</taxon>
        <taxon>Pooideae</taxon>
        <taxon>Triticodae</taxon>
        <taxon>Triticeae</taxon>
        <taxon>Triticinae</taxon>
        <taxon>Aegilops</taxon>
    </lineage>
</organism>
<sequence>MNYIDHERPHLFARPSSSSMIDAMFDFLPSDNHRRFWWSVIDHNNGLVLCDMETDELCVCNPVTRRWTVIPWPWRPVGGIYITFDPALSPHYEVFVIPAVPEPEKPVRRADEKCSNEKPLSLGPPYVDEDDDTRRLMESEWPPTPWTMNVFSSERRGILSAKVSRLSLSNGTYQVVKAPTYNEEKRQVKPYLGISKKGVYFGVIEGASRLLVWILAEYSSGQMEWILRHQDGLSHCGQHIRNCFSNTDTPWMIHDVPDTGHEDVDAATTLPKERFEWDSDNDDFLTIRFAADSDWVNFAILGFHPYKEVVYLSADMFDVVAYHLSDSKIQYLGYSRPKSYYRNWTNGIYESFVYTPQMVGELEEECVIACVED</sequence>
<evidence type="ECO:0008006" key="2">
    <source>
        <dbReference type="Google" id="ProtNLM"/>
    </source>
</evidence>
<dbReference type="EnsemblPlants" id="EMT12839">
    <property type="protein sequence ID" value="EMT12839"/>
    <property type="gene ID" value="F775_16339"/>
</dbReference>
<dbReference type="PANTHER" id="PTHR34591">
    <property type="entry name" value="OS03G0653100 PROTEIN-RELATED"/>
    <property type="match status" value="1"/>
</dbReference>
<protein>
    <recommendedName>
        <fullName evidence="2">DUF1618 domain-containing protein</fullName>
    </recommendedName>
</protein>
<name>R7W721_AEGTA</name>
<proteinExistence type="predicted"/>
<dbReference type="PANTHER" id="PTHR34591:SF47">
    <property type="entry name" value="F-BOX DOMAIN-CONTAINING PROTEIN"/>
    <property type="match status" value="1"/>
</dbReference>
<dbReference type="AlphaFoldDB" id="R7W721"/>